<dbReference type="STRING" id="669874.A0A1E4TTW4"/>
<keyword evidence="12 19" id="KW-0752">Steroid biosynthesis</keyword>
<dbReference type="NCBIfam" id="TIGR00549">
    <property type="entry name" value="mevalon_kin"/>
    <property type="match status" value="1"/>
</dbReference>
<evidence type="ECO:0000256" key="11">
    <source>
        <dbReference type="ARBA" id="ARBA00022842"/>
    </source>
</evidence>
<evidence type="ECO:0000256" key="2">
    <source>
        <dbReference type="ARBA" id="ARBA00006495"/>
    </source>
</evidence>
<keyword evidence="15 19" id="KW-1207">Sterol metabolism</keyword>
<dbReference type="InterPro" id="IPR006205">
    <property type="entry name" value="Mev_gal_kin"/>
</dbReference>
<dbReference type="PANTHER" id="PTHR43290">
    <property type="entry name" value="MEVALONATE KINASE"/>
    <property type="match status" value="1"/>
</dbReference>
<organism evidence="22 23">
    <name type="scientific">Pachysolen tannophilus NRRL Y-2460</name>
    <dbReference type="NCBI Taxonomy" id="669874"/>
    <lineage>
        <taxon>Eukaryota</taxon>
        <taxon>Fungi</taxon>
        <taxon>Dikarya</taxon>
        <taxon>Ascomycota</taxon>
        <taxon>Saccharomycotina</taxon>
        <taxon>Pichiomycetes</taxon>
        <taxon>Pachysolenaceae</taxon>
        <taxon>Pachysolen</taxon>
    </lineage>
</organism>
<dbReference type="UniPathway" id="UPA00057">
    <property type="reaction ID" value="UER00098"/>
</dbReference>
<keyword evidence="14 19" id="KW-0443">Lipid metabolism</keyword>
<evidence type="ECO:0000256" key="7">
    <source>
        <dbReference type="ARBA" id="ARBA00022723"/>
    </source>
</evidence>
<dbReference type="Gene3D" id="3.30.70.890">
    <property type="entry name" value="GHMP kinase, C-terminal domain"/>
    <property type="match status" value="1"/>
</dbReference>
<evidence type="ECO:0000259" key="20">
    <source>
        <dbReference type="Pfam" id="PF00288"/>
    </source>
</evidence>
<evidence type="ECO:0000256" key="13">
    <source>
        <dbReference type="ARBA" id="ARBA00023011"/>
    </source>
</evidence>
<dbReference type="PRINTS" id="PR00959">
    <property type="entry name" value="MEVGALKINASE"/>
</dbReference>
<comment type="pathway">
    <text evidence="18 19">Isoprenoid biosynthesis; isopentenyl diphosphate biosynthesis via mevalonate pathway; isopentenyl diphosphate from (R)-mevalonate: step 1/3.</text>
</comment>
<dbReference type="InterPro" id="IPR006204">
    <property type="entry name" value="GHMP_kinase_N_dom"/>
</dbReference>
<dbReference type="PROSITE" id="PS00627">
    <property type="entry name" value="GHMP_KINASES_ATP"/>
    <property type="match status" value="1"/>
</dbReference>
<evidence type="ECO:0000256" key="4">
    <source>
        <dbReference type="ARBA" id="ARBA00022490"/>
    </source>
</evidence>
<dbReference type="InterPro" id="IPR013750">
    <property type="entry name" value="GHMP_kinase_C_dom"/>
</dbReference>
<comment type="function">
    <text evidence="19">Mevalonate kinase; part of the second module of ergosterol biosynthesis pathway that includes the middle steps of the pathway. The second module is carried out in the vacuole and involves the formation of farnesyl diphosphate, which is also an important intermediate in the biosynthesis of ubiquinone, dolichol, heme and prenylated proteins.</text>
</comment>
<dbReference type="InterPro" id="IPR006203">
    <property type="entry name" value="GHMP_knse_ATP-bd_CS"/>
</dbReference>
<evidence type="ECO:0000256" key="14">
    <source>
        <dbReference type="ARBA" id="ARBA00023098"/>
    </source>
</evidence>
<keyword evidence="5 19" id="KW-0444">Lipid biosynthesis</keyword>
<evidence type="ECO:0000256" key="6">
    <source>
        <dbReference type="ARBA" id="ARBA00022679"/>
    </source>
</evidence>
<dbReference type="InterPro" id="IPR036554">
    <property type="entry name" value="GHMP_kinase_C_sf"/>
</dbReference>
<evidence type="ECO:0000256" key="5">
    <source>
        <dbReference type="ARBA" id="ARBA00022516"/>
    </source>
</evidence>
<dbReference type="GO" id="GO:0010142">
    <property type="term" value="P:farnesyl diphosphate biosynthetic process, mevalonate pathway"/>
    <property type="evidence" value="ECO:0007669"/>
    <property type="project" value="EnsemblFungi"/>
</dbReference>
<evidence type="ECO:0000256" key="17">
    <source>
        <dbReference type="ARBA" id="ARBA00029310"/>
    </source>
</evidence>
<name>A0A1E4TTW4_PACTA</name>
<dbReference type="GO" id="GO:0004496">
    <property type="term" value="F:mevalonate kinase activity"/>
    <property type="evidence" value="ECO:0007669"/>
    <property type="project" value="UniProtKB-EC"/>
</dbReference>
<keyword evidence="6 19" id="KW-0808">Transferase</keyword>
<keyword evidence="23" id="KW-1185">Reference proteome</keyword>
<evidence type="ECO:0000313" key="23">
    <source>
        <dbReference type="Proteomes" id="UP000094236"/>
    </source>
</evidence>
<dbReference type="GO" id="GO:0005524">
    <property type="term" value="F:ATP binding"/>
    <property type="evidence" value="ECO:0007669"/>
    <property type="project" value="UniProtKB-KW"/>
</dbReference>
<dbReference type="GO" id="GO:0005829">
    <property type="term" value="C:cytosol"/>
    <property type="evidence" value="ECO:0007669"/>
    <property type="project" value="TreeGrafter"/>
</dbReference>
<keyword evidence="4 19" id="KW-0963">Cytoplasm</keyword>
<dbReference type="GO" id="GO:0046872">
    <property type="term" value="F:metal ion binding"/>
    <property type="evidence" value="ECO:0007669"/>
    <property type="project" value="UniProtKB-KW"/>
</dbReference>
<reference evidence="23" key="1">
    <citation type="submission" date="2016-05" db="EMBL/GenBank/DDBJ databases">
        <title>Comparative genomics of biotechnologically important yeasts.</title>
        <authorList>
            <consortium name="DOE Joint Genome Institute"/>
            <person name="Riley R."/>
            <person name="Haridas S."/>
            <person name="Wolfe K.H."/>
            <person name="Lopes M.R."/>
            <person name="Hittinger C.T."/>
            <person name="Goker M."/>
            <person name="Salamov A."/>
            <person name="Wisecaver J."/>
            <person name="Long T.M."/>
            <person name="Aerts A.L."/>
            <person name="Barry K."/>
            <person name="Choi C."/>
            <person name="Clum A."/>
            <person name="Coughlan A.Y."/>
            <person name="Deshpande S."/>
            <person name="Douglass A.P."/>
            <person name="Hanson S.J."/>
            <person name="Klenk H.-P."/>
            <person name="Labutti K."/>
            <person name="Lapidus A."/>
            <person name="Lindquist E."/>
            <person name="Lipzen A."/>
            <person name="Meier-Kolthoff J.P."/>
            <person name="Ohm R.A."/>
            <person name="Otillar R.P."/>
            <person name="Pangilinan J."/>
            <person name="Peng Y."/>
            <person name="Rokas A."/>
            <person name="Rosa C.A."/>
            <person name="Scheuner C."/>
            <person name="Sibirny A.A."/>
            <person name="Slot J.C."/>
            <person name="Stielow J.B."/>
            <person name="Sun H."/>
            <person name="Kurtzman C.P."/>
            <person name="Blackwell M."/>
            <person name="Grigoriev I.V."/>
            <person name="Jeffries T.W."/>
        </authorList>
    </citation>
    <scope>NUCLEOTIDE SEQUENCE [LARGE SCALE GENOMIC DNA]</scope>
    <source>
        <strain evidence="23">NRRL Y-2460</strain>
    </source>
</reference>
<accession>A0A1E4TTW4</accession>
<dbReference type="EMBL" id="KV454014">
    <property type="protein sequence ID" value="ODV95243.1"/>
    <property type="molecule type" value="Genomic_DNA"/>
</dbReference>
<feature type="domain" description="GHMP kinase N-terminal" evidence="20">
    <location>
        <begin position="143"/>
        <end position="232"/>
    </location>
</feature>
<keyword evidence="9 19" id="KW-0418">Kinase</keyword>
<sequence length="448" mass="48642">MVFIQTPFLTSAPGKVIIFGEHAAVYNKPAIAAALSLRTYLLVSASENEDFVSLEFPDIDFKHSWKRSDLPWYLVRGVNTGVNNNNDSNNIGVGGTSSIGKERPCPTGEISPELVDGLAKCLVDIKSTAHYSAAHAFLYLYLNLCFEDTKGLTFCVRSTLPIGAGLGSSASIIVCISSALALIGGHVNPAILSKDELNPGENSDCQFIDSWSLMGEKCTHGTPSGIDNACASHGGAVMFQRKGGSLPSVRTSMRNFPSLNLLLTNTKIPRRTAVLVGNVSRLTQEYPNAINSILDSIEHVTREAYSIMIKPFNEESKENLRELIRINQGLLISLGVSHPALDKVKLLTDELEVGATKLTGAGGGGCAITLLNDDVDKLKMTRLIEDLTKEGFETFQTTLGGKGVGMLTPSNDEEIKKFSNVENFINLKSRDEIEDYVGVEKLHGWKFW</sequence>
<dbReference type="PANTHER" id="PTHR43290:SF2">
    <property type="entry name" value="MEVALONATE KINASE"/>
    <property type="match status" value="1"/>
</dbReference>
<evidence type="ECO:0000256" key="1">
    <source>
        <dbReference type="ARBA" id="ARBA00004496"/>
    </source>
</evidence>
<dbReference type="InterPro" id="IPR020568">
    <property type="entry name" value="Ribosomal_Su5_D2-typ_SF"/>
</dbReference>
<dbReference type="OrthoDB" id="1652964at2759"/>
<dbReference type="EC" id="2.7.1.36" evidence="3 19"/>
<evidence type="ECO:0000256" key="16">
    <source>
        <dbReference type="ARBA" id="ARBA00023221"/>
    </source>
</evidence>
<evidence type="ECO:0000256" key="3">
    <source>
        <dbReference type="ARBA" id="ARBA00012103"/>
    </source>
</evidence>
<evidence type="ECO:0000256" key="15">
    <source>
        <dbReference type="ARBA" id="ARBA00023166"/>
    </source>
</evidence>
<proteinExistence type="inferred from homology"/>
<dbReference type="Gene3D" id="3.30.230.10">
    <property type="match status" value="1"/>
</dbReference>
<gene>
    <name evidence="22" type="ORF">PACTADRAFT_49992</name>
</gene>
<keyword evidence="10 19" id="KW-0067">ATP-binding</keyword>
<evidence type="ECO:0000256" key="18">
    <source>
        <dbReference type="ARBA" id="ARBA00029438"/>
    </source>
</evidence>
<dbReference type="FunFam" id="3.30.70.890:FF:000003">
    <property type="entry name" value="Mevalonate kinase"/>
    <property type="match status" value="1"/>
</dbReference>
<evidence type="ECO:0000256" key="12">
    <source>
        <dbReference type="ARBA" id="ARBA00022955"/>
    </source>
</evidence>
<keyword evidence="16 19" id="KW-0753">Steroid metabolism</keyword>
<dbReference type="GO" id="GO:0006696">
    <property type="term" value="P:ergosterol biosynthetic process"/>
    <property type="evidence" value="ECO:0007669"/>
    <property type="project" value="EnsemblFungi"/>
</dbReference>
<evidence type="ECO:0000259" key="21">
    <source>
        <dbReference type="Pfam" id="PF08544"/>
    </source>
</evidence>
<keyword evidence="7" id="KW-0479">Metal-binding</keyword>
<comment type="subcellular location">
    <subcellularLocation>
        <location evidence="1 19">Cytoplasm</location>
    </subcellularLocation>
</comment>
<feature type="domain" description="GHMP kinase C-terminal" evidence="21">
    <location>
        <begin position="308"/>
        <end position="375"/>
    </location>
</feature>
<evidence type="ECO:0000256" key="8">
    <source>
        <dbReference type="ARBA" id="ARBA00022741"/>
    </source>
</evidence>
<evidence type="ECO:0000256" key="19">
    <source>
        <dbReference type="RuleBase" id="RU363087"/>
    </source>
</evidence>
<keyword evidence="11" id="KW-0460">Magnesium</keyword>
<dbReference type="SUPFAM" id="SSF55060">
    <property type="entry name" value="GHMP Kinase, C-terminal domain"/>
    <property type="match status" value="1"/>
</dbReference>
<dbReference type="AlphaFoldDB" id="A0A1E4TTW4"/>
<comment type="similarity">
    <text evidence="2 19">Belongs to the GHMP kinase family. Mevalonate kinase subfamily.</text>
</comment>
<dbReference type="Pfam" id="PF00288">
    <property type="entry name" value="GHMP_kinases_N"/>
    <property type="match status" value="1"/>
</dbReference>
<dbReference type="SUPFAM" id="SSF54211">
    <property type="entry name" value="Ribosomal protein S5 domain 2-like"/>
    <property type="match status" value="1"/>
</dbReference>
<comment type="catalytic activity">
    <reaction evidence="17">
        <text>(R)-mevalonate + ATP = (R)-5-phosphomevalonate + ADP + H(+)</text>
        <dbReference type="Rhea" id="RHEA:17065"/>
        <dbReference type="ChEBI" id="CHEBI:15378"/>
        <dbReference type="ChEBI" id="CHEBI:30616"/>
        <dbReference type="ChEBI" id="CHEBI:36464"/>
        <dbReference type="ChEBI" id="CHEBI:58146"/>
        <dbReference type="ChEBI" id="CHEBI:456216"/>
        <dbReference type="EC" id="2.7.1.36"/>
    </reaction>
    <physiologicalReaction direction="left-to-right" evidence="17">
        <dbReference type="Rhea" id="RHEA:17066"/>
    </physiologicalReaction>
</comment>
<protein>
    <recommendedName>
        <fullName evidence="3 19">Mevalonate kinase</fullName>
        <shortName evidence="19">MK</shortName>
        <ecNumber evidence="3 19">2.7.1.36</ecNumber>
    </recommendedName>
</protein>
<evidence type="ECO:0000256" key="10">
    <source>
        <dbReference type="ARBA" id="ARBA00022840"/>
    </source>
</evidence>
<keyword evidence="8 19" id="KW-0547">Nucleotide-binding</keyword>
<dbReference type="Pfam" id="PF08544">
    <property type="entry name" value="GHMP_kinases_C"/>
    <property type="match status" value="1"/>
</dbReference>
<dbReference type="InterPro" id="IPR014721">
    <property type="entry name" value="Ribsml_uS5_D2-typ_fold_subgr"/>
</dbReference>
<evidence type="ECO:0000256" key="9">
    <source>
        <dbReference type="ARBA" id="ARBA00022777"/>
    </source>
</evidence>
<evidence type="ECO:0000313" key="22">
    <source>
        <dbReference type="EMBL" id="ODV95243.1"/>
    </source>
</evidence>
<dbReference type="GO" id="GO:0019287">
    <property type="term" value="P:isopentenyl diphosphate biosynthetic process, mevalonate pathway"/>
    <property type="evidence" value="ECO:0007669"/>
    <property type="project" value="UniProtKB-UniPathway"/>
</dbReference>
<keyword evidence="13 19" id="KW-0756">Sterol biosynthesis</keyword>
<dbReference type="Proteomes" id="UP000094236">
    <property type="component" value="Unassembled WGS sequence"/>
</dbReference>